<keyword evidence="1" id="KW-0472">Membrane</keyword>
<name>A0A0M6Y1Q4_9HYPH</name>
<gene>
    <name evidence="2" type="ORF">LAL4801_02064</name>
</gene>
<keyword evidence="1" id="KW-1133">Transmembrane helix</keyword>
<feature type="transmembrane region" description="Helical" evidence="1">
    <location>
        <begin position="42"/>
        <end position="62"/>
    </location>
</feature>
<feature type="transmembrane region" description="Helical" evidence="1">
    <location>
        <begin position="74"/>
        <end position="100"/>
    </location>
</feature>
<organism evidence="2 3">
    <name type="scientific">Roseibium aggregatum</name>
    <dbReference type="NCBI Taxonomy" id="187304"/>
    <lineage>
        <taxon>Bacteria</taxon>
        <taxon>Pseudomonadati</taxon>
        <taxon>Pseudomonadota</taxon>
        <taxon>Alphaproteobacteria</taxon>
        <taxon>Hyphomicrobiales</taxon>
        <taxon>Stappiaceae</taxon>
        <taxon>Roseibium</taxon>
    </lineage>
</organism>
<dbReference type="InterPro" id="IPR045781">
    <property type="entry name" value="SxtJ"/>
</dbReference>
<proteinExistence type="predicted"/>
<dbReference type="AlphaFoldDB" id="A0A0M6Y1Q4"/>
<feature type="transmembrane region" description="Helical" evidence="1">
    <location>
        <begin position="18"/>
        <end position="35"/>
    </location>
</feature>
<dbReference type="STRING" id="187304.B0E33_19650"/>
<evidence type="ECO:0008006" key="4">
    <source>
        <dbReference type="Google" id="ProtNLM"/>
    </source>
</evidence>
<evidence type="ECO:0000313" key="3">
    <source>
        <dbReference type="Proteomes" id="UP000048926"/>
    </source>
</evidence>
<accession>A0A0M6Y1Q4</accession>
<dbReference type="Pfam" id="PF19588">
    <property type="entry name" value="SxtJ"/>
    <property type="match status" value="1"/>
</dbReference>
<protein>
    <recommendedName>
        <fullName evidence="4">SxtJ</fullName>
    </recommendedName>
</protein>
<evidence type="ECO:0000313" key="2">
    <source>
        <dbReference type="EMBL" id="CTQ43624.1"/>
    </source>
</evidence>
<reference evidence="3" key="1">
    <citation type="submission" date="2015-07" db="EMBL/GenBank/DDBJ databases">
        <authorList>
            <person name="Rodrigo-Torres Lidia"/>
            <person name="Arahal R.David."/>
        </authorList>
    </citation>
    <scope>NUCLEOTIDE SEQUENCE [LARGE SCALE GENOMIC DNA]</scope>
    <source>
        <strain evidence="3">CECT 4801</strain>
    </source>
</reference>
<dbReference type="OrthoDB" id="7375605at2"/>
<dbReference type="EMBL" id="CXST01000001">
    <property type="protein sequence ID" value="CTQ43624.1"/>
    <property type="molecule type" value="Genomic_DNA"/>
</dbReference>
<dbReference type="RefSeq" id="WP_145903527.1">
    <property type="nucleotide sequence ID" value="NZ_CP045617.1"/>
</dbReference>
<evidence type="ECO:0000256" key="1">
    <source>
        <dbReference type="SAM" id="Phobius"/>
    </source>
</evidence>
<keyword evidence="3" id="KW-1185">Reference proteome</keyword>
<dbReference type="Proteomes" id="UP000048926">
    <property type="component" value="Unassembled WGS sequence"/>
</dbReference>
<keyword evidence="1" id="KW-0812">Transmembrane</keyword>
<sequence>MSDHQFNTSVRMGSERNFGLVFAVVFLLIGLWPVTGGAAPRWILLSLAVVFIALAMFAPQSLRLPNRLWFKLGLLLGAVMAPVAMAVVFLLIFIPIGLAMRASGKDPLSRKVDPNEKSYWIPRTDQPKSMKLQY</sequence>